<gene>
    <name evidence="3" type="ORF">Ga0061061_11455</name>
</gene>
<evidence type="ECO:0000259" key="2">
    <source>
        <dbReference type="Pfam" id="PF12728"/>
    </source>
</evidence>
<dbReference type="InterPro" id="IPR009061">
    <property type="entry name" value="DNA-bd_dom_put_sf"/>
</dbReference>
<reference evidence="3 4" key="1">
    <citation type="submission" date="2015-08" db="EMBL/GenBank/DDBJ databases">
        <authorList>
            <person name="Varghese N."/>
        </authorList>
    </citation>
    <scope>NUCLEOTIDE SEQUENCE [LARGE SCALE GENOMIC DNA]</scope>
    <source>
        <strain evidence="3 4">DSM 18167</strain>
    </source>
</reference>
<feature type="region of interest" description="Disordered" evidence="1">
    <location>
        <begin position="65"/>
        <end position="90"/>
    </location>
</feature>
<sequence>MNDRPIKHLNQIELSRRWSISPRTLERWRWLGQGPRYLKIGGRVVYRLEDIEAFEAQQARASTAEVPLLPTRKPSFGQSDRPGANMTGGA</sequence>
<proteinExistence type="predicted"/>
<evidence type="ECO:0000313" key="4">
    <source>
        <dbReference type="Proteomes" id="UP000182178"/>
    </source>
</evidence>
<dbReference type="Pfam" id="PF12728">
    <property type="entry name" value="HTH_17"/>
    <property type="match status" value="1"/>
</dbReference>
<dbReference type="SUPFAM" id="SSF46955">
    <property type="entry name" value="Putative DNA-binding domain"/>
    <property type="match status" value="1"/>
</dbReference>
<keyword evidence="4" id="KW-1185">Reference proteome</keyword>
<evidence type="ECO:0000256" key="1">
    <source>
        <dbReference type="SAM" id="MobiDB-lite"/>
    </source>
</evidence>
<organism evidence="3 4">
    <name type="scientific">Chelatococcus sambhunathii</name>
    <dbReference type="NCBI Taxonomy" id="363953"/>
    <lineage>
        <taxon>Bacteria</taxon>
        <taxon>Pseudomonadati</taxon>
        <taxon>Pseudomonadota</taxon>
        <taxon>Alphaproteobacteria</taxon>
        <taxon>Hyphomicrobiales</taxon>
        <taxon>Chelatococcaceae</taxon>
        <taxon>Chelatococcus</taxon>
    </lineage>
</organism>
<name>A0ABM9U9B2_9HYPH</name>
<dbReference type="EMBL" id="CYHC01000014">
    <property type="protein sequence ID" value="CUA90659.1"/>
    <property type="molecule type" value="Genomic_DNA"/>
</dbReference>
<dbReference type="Proteomes" id="UP000182178">
    <property type="component" value="Unassembled WGS sequence"/>
</dbReference>
<protein>
    <recommendedName>
        <fullName evidence="2">Helix-turn-helix domain-containing protein</fullName>
    </recommendedName>
</protein>
<feature type="domain" description="Helix-turn-helix" evidence="2">
    <location>
        <begin position="19"/>
        <end position="58"/>
    </location>
</feature>
<accession>A0ABM9U9B2</accession>
<dbReference type="RefSeq" id="WP_245280629.1">
    <property type="nucleotide sequence ID" value="NZ_CYHC01000014.1"/>
</dbReference>
<comment type="caution">
    <text evidence="3">The sequence shown here is derived from an EMBL/GenBank/DDBJ whole genome shotgun (WGS) entry which is preliminary data.</text>
</comment>
<dbReference type="InterPro" id="IPR041657">
    <property type="entry name" value="HTH_17"/>
</dbReference>
<evidence type="ECO:0000313" key="3">
    <source>
        <dbReference type="EMBL" id="CUA90659.1"/>
    </source>
</evidence>